<feature type="compositionally biased region" description="Polar residues" evidence="1">
    <location>
        <begin position="61"/>
        <end position="74"/>
    </location>
</feature>
<keyword evidence="3" id="KW-1185">Reference proteome</keyword>
<accession>M2X663</accession>
<sequence length="224" mass="25842">MALNRNKENVASYIQEPLTNIKASQIHTKFSARQIQGKTIQGSNISHNDENNDYSLKQRWPTKTGNSEQTNMRPHQQRRALGDITNREKQQSTQIYSRENLKESTNNPPVQKNPGADRVPSVNSEEIEYMPKENIQDLVSPELEIDMDDLKQSIQKRKTKPFCYVTSNKRESSFLETEEISIQLEEYEKPDGQQAWPIHSGEDPLPLFNLPHIEVSDLSEHNIN</sequence>
<evidence type="ECO:0000313" key="3">
    <source>
        <dbReference type="Proteomes" id="UP000030680"/>
    </source>
</evidence>
<dbReference type="AlphaFoldDB" id="M2X663"/>
<evidence type="ECO:0000313" key="2">
    <source>
        <dbReference type="EMBL" id="EME31990.1"/>
    </source>
</evidence>
<dbReference type="EMBL" id="KB454488">
    <property type="protein sequence ID" value="EME31990.1"/>
    <property type="molecule type" value="Genomic_DNA"/>
</dbReference>
<dbReference type="KEGG" id="gsl:Gasu_07370"/>
<feature type="region of interest" description="Disordered" evidence="1">
    <location>
        <begin position="38"/>
        <end position="124"/>
    </location>
</feature>
<dbReference type="Proteomes" id="UP000030680">
    <property type="component" value="Unassembled WGS sequence"/>
</dbReference>
<dbReference type="Gramene" id="EME31990">
    <property type="protein sequence ID" value="EME31990"/>
    <property type="gene ID" value="Gasu_07370"/>
</dbReference>
<dbReference type="GeneID" id="17090593"/>
<evidence type="ECO:0000256" key="1">
    <source>
        <dbReference type="SAM" id="MobiDB-lite"/>
    </source>
</evidence>
<dbReference type="OrthoDB" id="10351547at2759"/>
<gene>
    <name evidence="2" type="ORF">Gasu_07370</name>
</gene>
<name>M2X663_GALSU</name>
<feature type="compositionally biased region" description="Polar residues" evidence="1">
    <location>
        <begin position="91"/>
        <end position="110"/>
    </location>
</feature>
<protein>
    <submittedName>
        <fullName evidence="2">Uncharacterized protein</fullName>
    </submittedName>
</protein>
<dbReference type="RefSeq" id="XP_005708510.1">
    <property type="nucleotide sequence ID" value="XM_005708453.1"/>
</dbReference>
<reference evidence="3" key="1">
    <citation type="journal article" date="2013" name="Science">
        <title>Gene transfer from bacteria and archaea facilitated evolution of an extremophilic eukaryote.</title>
        <authorList>
            <person name="Schonknecht G."/>
            <person name="Chen W.H."/>
            <person name="Ternes C.M."/>
            <person name="Barbier G.G."/>
            <person name="Shrestha R.P."/>
            <person name="Stanke M."/>
            <person name="Brautigam A."/>
            <person name="Baker B.J."/>
            <person name="Banfield J.F."/>
            <person name="Garavito R.M."/>
            <person name="Carr K."/>
            <person name="Wilkerson C."/>
            <person name="Rensing S.A."/>
            <person name="Gagneul D."/>
            <person name="Dickenson N.E."/>
            <person name="Oesterhelt C."/>
            <person name="Lercher M.J."/>
            <person name="Weber A.P."/>
        </authorList>
    </citation>
    <scope>NUCLEOTIDE SEQUENCE [LARGE SCALE GENOMIC DNA]</scope>
    <source>
        <strain evidence="3">074W</strain>
    </source>
</reference>
<proteinExistence type="predicted"/>
<organism evidence="2 3">
    <name type="scientific">Galdieria sulphuraria</name>
    <name type="common">Red alga</name>
    <dbReference type="NCBI Taxonomy" id="130081"/>
    <lineage>
        <taxon>Eukaryota</taxon>
        <taxon>Rhodophyta</taxon>
        <taxon>Bangiophyceae</taxon>
        <taxon>Galdieriales</taxon>
        <taxon>Galdieriaceae</taxon>
        <taxon>Galdieria</taxon>
    </lineage>
</organism>